<dbReference type="Pfam" id="PF02518">
    <property type="entry name" value="HATPase_c"/>
    <property type="match status" value="1"/>
</dbReference>
<dbReference type="Gene3D" id="3.30.450.20">
    <property type="entry name" value="PAS domain"/>
    <property type="match status" value="1"/>
</dbReference>
<protein>
    <recommendedName>
        <fullName evidence="2">histidine kinase</fullName>
        <ecNumber evidence="2">2.7.13.3</ecNumber>
    </recommendedName>
</protein>
<dbReference type="InterPro" id="IPR011495">
    <property type="entry name" value="Sig_transdc_His_kin_sub2_dim/P"/>
</dbReference>
<feature type="domain" description="Response regulatory" evidence="11">
    <location>
        <begin position="6"/>
        <end position="120"/>
    </location>
</feature>
<keyword evidence="13" id="KW-1185">Reference proteome</keyword>
<dbReference type="EC" id="2.7.13.3" evidence="2"/>
<dbReference type="Gene3D" id="3.40.50.2300">
    <property type="match status" value="1"/>
</dbReference>
<dbReference type="InterPro" id="IPR036890">
    <property type="entry name" value="HATPase_C_sf"/>
</dbReference>
<comment type="catalytic activity">
    <reaction evidence="1">
        <text>ATP + protein L-histidine = ADP + protein N-phospho-L-histidine.</text>
        <dbReference type="EC" id="2.7.13.3"/>
    </reaction>
</comment>
<dbReference type="PANTHER" id="PTHR41523">
    <property type="entry name" value="TWO-COMPONENT SYSTEM SENSOR PROTEIN"/>
    <property type="match status" value="1"/>
</dbReference>
<proteinExistence type="predicted"/>
<evidence type="ECO:0000256" key="5">
    <source>
        <dbReference type="ARBA" id="ARBA00022741"/>
    </source>
</evidence>
<dbReference type="GO" id="GO:0004673">
    <property type="term" value="F:protein histidine kinase activity"/>
    <property type="evidence" value="ECO:0007669"/>
    <property type="project" value="UniProtKB-EC"/>
</dbReference>
<dbReference type="RefSeq" id="WP_144302021.1">
    <property type="nucleotide sequence ID" value="NZ_QMIE01000003.1"/>
</dbReference>
<comment type="caution">
    <text evidence="12">The sequence shown here is derived from an EMBL/GenBank/DDBJ whole genome shotgun (WGS) entry which is preliminary data.</text>
</comment>
<reference evidence="12 13" key="1">
    <citation type="submission" date="2018-06" db="EMBL/GenBank/DDBJ databases">
        <title>Complete genome of Desulfovibrio indonesiensis P37SLT.</title>
        <authorList>
            <person name="Crispim J.S."/>
            <person name="Vidigal P.M.P."/>
            <person name="Silva L.C.F."/>
            <person name="Laguardia C.N."/>
            <person name="Araujo L.C."/>
            <person name="Dias R.S."/>
            <person name="Sousa M.P."/>
            <person name="Paula S.O."/>
            <person name="Silva C."/>
        </authorList>
    </citation>
    <scope>NUCLEOTIDE SEQUENCE [LARGE SCALE GENOMIC DNA]</scope>
    <source>
        <strain evidence="12 13">P37SLT</strain>
    </source>
</reference>
<name>A0A7M3MH02_9BACT</name>
<evidence type="ECO:0000259" key="10">
    <source>
        <dbReference type="PROSITE" id="PS50109"/>
    </source>
</evidence>
<dbReference type="Pfam" id="PF07568">
    <property type="entry name" value="HisKA_2"/>
    <property type="match status" value="1"/>
</dbReference>
<evidence type="ECO:0000256" key="4">
    <source>
        <dbReference type="ARBA" id="ARBA00022679"/>
    </source>
</evidence>
<dbReference type="GO" id="GO:0005524">
    <property type="term" value="F:ATP binding"/>
    <property type="evidence" value="ECO:0007669"/>
    <property type="project" value="UniProtKB-KW"/>
</dbReference>
<keyword evidence="4" id="KW-0808">Transferase</keyword>
<dbReference type="Proteomes" id="UP000448292">
    <property type="component" value="Unassembled WGS sequence"/>
</dbReference>
<gene>
    <name evidence="12" type="ORF">DPQ33_04645</name>
</gene>
<evidence type="ECO:0000256" key="6">
    <source>
        <dbReference type="ARBA" id="ARBA00022777"/>
    </source>
</evidence>
<dbReference type="GO" id="GO:0000160">
    <property type="term" value="P:phosphorelay signal transduction system"/>
    <property type="evidence" value="ECO:0007669"/>
    <property type="project" value="InterPro"/>
</dbReference>
<dbReference type="InterPro" id="IPR003594">
    <property type="entry name" value="HATPase_dom"/>
</dbReference>
<evidence type="ECO:0000313" key="13">
    <source>
        <dbReference type="Proteomes" id="UP000448292"/>
    </source>
</evidence>
<evidence type="ECO:0000256" key="2">
    <source>
        <dbReference type="ARBA" id="ARBA00012438"/>
    </source>
</evidence>
<dbReference type="EMBL" id="QMIE01000003">
    <property type="protein sequence ID" value="TVM18766.1"/>
    <property type="molecule type" value="Genomic_DNA"/>
</dbReference>
<keyword evidence="3 8" id="KW-0597">Phosphoprotein</keyword>
<dbReference type="InterPro" id="IPR001789">
    <property type="entry name" value="Sig_transdc_resp-reg_receiver"/>
</dbReference>
<dbReference type="PROSITE" id="PS50109">
    <property type="entry name" value="HIS_KIN"/>
    <property type="match status" value="1"/>
</dbReference>
<dbReference type="SMART" id="SM00448">
    <property type="entry name" value="REC"/>
    <property type="match status" value="1"/>
</dbReference>
<organism evidence="12 13">
    <name type="scientific">Oceanidesulfovibrio indonesiensis</name>
    <dbReference type="NCBI Taxonomy" id="54767"/>
    <lineage>
        <taxon>Bacteria</taxon>
        <taxon>Pseudomonadati</taxon>
        <taxon>Thermodesulfobacteriota</taxon>
        <taxon>Desulfovibrionia</taxon>
        <taxon>Desulfovibrionales</taxon>
        <taxon>Desulfovibrionaceae</taxon>
        <taxon>Oceanidesulfovibrio</taxon>
    </lineage>
</organism>
<keyword evidence="9" id="KW-0175">Coiled coil</keyword>
<dbReference type="Gene3D" id="3.30.565.10">
    <property type="entry name" value="Histidine kinase-like ATPase, C-terminal domain"/>
    <property type="match status" value="1"/>
</dbReference>
<dbReference type="InterPro" id="IPR011006">
    <property type="entry name" value="CheY-like_superfamily"/>
</dbReference>
<feature type="modified residue" description="4-aspartylphosphate" evidence="8">
    <location>
        <position position="55"/>
    </location>
</feature>
<accession>A0A7M3MH02</accession>
<evidence type="ECO:0000313" key="12">
    <source>
        <dbReference type="EMBL" id="TVM18766.1"/>
    </source>
</evidence>
<keyword evidence="5" id="KW-0547">Nucleotide-binding</keyword>
<evidence type="ECO:0000259" key="11">
    <source>
        <dbReference type="PROSITE" id="PS50110"/>
    </source>
</evidence>
<evidence type="ECO:0000256" key="7">
    <source>
        <dbReference type="ARBA" id="ARBA00022840"/>
    </source>
</evidence>
<dbReference type="PROSITE" id="PS50110">
    <property type="entry name" value="RESPONSE_REGULATORY"/>
    <property type="match status" value="1"/>
</dbReference>
<dbReference type="InterPro" id="IPR005467">
    <property type="entry name" value="His_kinase_dom"/>
</dbReference>
<dbReference type="SMART" id="SM00387">
    <property type="entry name" value="HATPase_c"/>
    <property type="match status" value="1"/>
</dbReference>
<dbReference type="AlphaFoldDB" id="A0A7M3MH02"/>
<dbReference type="SUPFAM" id="SSF52172">
    <property type="entry name" value="CheY-like"/>
    <property type="match status" value="1"/>
</dbReference>
<keyword evidence="7" id="KW-0067">ATP-binding</keyword>
<feature type="coiled-coil region" evidence="9">
    <location>
        <begin position="134"/>
        <end position="182"/>
    </location>
</feature>
<sequence length="398" mass="44522">MGHHSKILIIDDDRPLLDSFSAFLEDSGFETLTAPDGKSGLDLFRQRRPDLVLLDMRMPGTHGLEVMNEIRELAPDTPIIVVSGAGVLDDVVHALRQGAQDFFIKPVHDLSLLEHSVRRALEHADLKREHTRYQQRLEEDIDSRTRQLVEANRKLQEEIRRRDAAEAAMAASLREKELLLKEVHHRVKNNLQIISSLLNLQADAATEDATRRSFMESRQRVASMALVHEKLYQAEDFSHVDMGVFLRELIGQHTCAADQCGAIATHMSEESLQLSINQAIPCGLVLNELTSNVIRHAFPGNRTGTLRVHMTRQNQHAELVVEDDGVGLPPGFSASEAESLGMRLIFALVGQLHGTVEFESEKDKGVRCRIDFPMPPAPYAAKGEPDKKITAEVPILKE</sequence>
<dbReference type="PANTHER" id="PTHR41523:SF8">
    <property type="entry name" value="ETHYLENE RESPONSE SENSOR PROTEIN"/>
    <property type="match status" value="1"/>
</dbReference>
<evidence type="ECO:0000256" key="8">
    <source>
        <dbReference type="PROSITE-ProRule" id="PRU00169"/>
    </source>
</evidence>
<dbReference type="SUPFAM" id="SSF55874">
    <property type="entry name" value="ATPase domain of HSP90 chaperone/DNA topoisomerase II/histidine kinase"/>
    <property type="match status" value="1"/>
</dbReference>
<keyword evidence="6 12" id="KW-0418">Kinase</keyword>
<dbReference type="Pfam" id="PF00072">
    <property type="entry name" value="Response_reg"/>
    <property type="match status" value="1"/>
</dbReference>
<dbReference type="OrthoDB" id="5342753at2"/>
<evidence type="ECO:0000256" key="3">
    <source>
        <dbReference type="ARBA" id="ARBA00022553"/>
    </source>
</evidence>
<evidence type="ECO:0000256" key="9">
    <source>
        <dbReference type="SAM" id="Coils"/>
    </source>
</evidence>
<feature type="domain" description="Histidine kinase" evidence="10">
    <location>
        <begin position="182"/>
        <end position="376"/>
    </location>
</feature>
<evidence type="ECO:0000256" key="1">
    <source>
        <dbReference type="ARBA" id="ARBA00000085"/>
    </source>
</evidence>